<accession>A0A6A6KF01</accession>
<name>A0A6A6KF01_HEVBR</name>
<organism evidence="2 3">
    <name type="scientific">Hevea brasiliensis</name>
    <name type="common">Para rubber tree</name>
    <name type="synonym">Siphonia brasiliensis</name>
    <dbReference type="NCBI Taxonomy" id="3981"/>
    <lineage>
        <taxon>Eukaryota</taxon>
        <taxon>Viridiplantae</taxon>
        <taxon>Streptophyta</taxon>
        <taxon>Embryophyta</taxon>
        <taxon>Tracheophyta</taxon>
        <taxon>Spermatophyta</taxon>
        <taxon>Magnoliopsida</taxon>
        <taxon>eudicotyledons</taxon>
        <taxon>Gunneridae</taxon>
        <taxon>Pentapetalae</taxon>
        <taxon>rosids</taxon>
        <taxon>fabids</taxon>
        <taxon>Malpighiales</taxon>
        <taxon>Euphorbiaceae</taxon>
        <taxon>Crotonoideae</taxon>
        <taxon>Micrandreae</taxon>
        <taxon>Hevea</taxon>
    </lineage>
</organism>
<evidence type="ECO:0000313" key="3">
    <source>
        <dbReference type="Proteomes" id="UP000467840"/>
    </source>
</evidence>
<comment type="caution">
    <text evidence="2">The sequence shown here is derived from an EMBL/GenBank/DDBJ whole genome shotgun (WGS) entry which is preliminary data.</text>
</comment>
<dbReference type="EMBL" id="JAAGAX010000017">
    <property type="protein sequence ID" value="KAF2286885.1"/>
    <property type="molecule type" value="Genomic_DNA"/>
</dbReference>
<evidence type="ECO:0000256" key="1">
    <source>
        <dbReference type="SAM" id="Phobius"/>
    </source>
</evidence>
<dbReference type="AlphaFoldDB" id="A0A6A6KF01"/>
<sequence length="174" mass="18822">MAPRTLELEGVDLVWVEVVMETVAEVDFHMELEGVAMVAVENGSELAVVEMHTLQVEAVVSYKQVVVEVVTGMVVACNALVVAAMVEVVNTLYMVVVVVVLYKGVAMVVVANGREEANVGVEVGRVEVESCNSKELAVEGKIMEVEVVENLVEEVAGVAHKEATVKVVVEMRRR</sequence>
<proteinExistence type="predicted"/>
<keyword evidence="3" id="KW-1185">Reference proteome</keyword>
<keyword evidence="1" id="KW-0472">Membrane</keyword>
<keyword evidence="1" id="KW-0812">Transmembrane</keyword>
<gene>
    <name evidence="2" type="ORF">GH714_034757</name>
</gene>
<feature type="transmembrane region" description="Helical" evidence="1">
    <location>
        <begin position="65"/>
        <end position="86"/>
    </location>
</feature>
<dbReference type="Proteomes" id="UP000467840">
    <property type="component" value="Chromosome 3"/>
</dbReference>
<protein>
    <submittedName>
        <fullName evidence="2">Uncharacterized protein</fullName>
    </submittedName>
</protein>
<evidence type="ECO:0000313" key="2">
    <source>
        <dbReference type="EMBL" id="KAF2286885.1"/>
    </source>
</evidence>
<reference evidence="2 3" key="1">
    <citation type="journal article" date="2020" name="Mol. Plant">
        <title>The Chromosome-Based Rubber Tree Genome Provides New Insights into Spurge Genome Evolution and Rubber Biosynthesis.</title>
        <authorList>
            <person name="Liu J."/>
            <person name="Shi C."/>
            <person name="Shi C.C."/>
            <person name="Li W."/>
            <person name="Zhang Q.J."/>
            <person name="Zhang Y."/>
            <person name="Li K."/>
            <person name="Lu H.F."/>
            <person name="Shi C."/>
            <person name="Zhu S.T."/>
            <person name="Xiao Z.Y."/>
            <person name="Nan H."/>
            <person name="Yue Y."/>
            <person name="Zhu X.G."/>
            <person name="Wu Y."/>
            <person name="Hong X.N."/>
            <person name="Fan G.Y."/>
            <person name="Tong Y."/>
            <person name="Zhang D."/>
            <person name="Mao C.L."/>
            <person name="Liu Y.L."/>
            <person name="Hao S.J."/>
            <person name="Liu W.Q."/>
            <person name="Lv M.Q."/>
            <person name="Zhang H.B."/>
            <person name="Liu Y."/>
            <person name="Hu-Tang G.R."/>
            <person name="Wang J.P."/>
            <person name="Wang J.H."/>
            <person name="Sun Y.H."/>
            <person name="Ni S.B."/>
            <person name="Chen W.B."/>
            <person name="Zhang X.C."/>
            <person name="Jiao Y.N."/>
            <person name="Eichler E.E."/>
            <person name="Li G.H."/>
            <person name="Liu X."/>
            <person name="Gao L.Z."/>
        </authorList>
    </citation>
    <scope>NUCLEOTIDE SEQUENCE [LARGE SCALE GENOMIC DNA]</scope>
    <source>
        <strain evidence="3">cv. GT1</strain>
        <tissue evidence="2">Leaf</tissue>
    </source>
</reference>
<keyword evidence="1" id="KW-1133">Transmembrane helix</keyword>
<feature type="transmembrane region" description="Helical" evidence="1">
    <location>
        <begin position="92"/>
        <end position="111"/>
    </location>
</feature>